<evidence type="ECO:0000313" key="14">
    <source>
        <dbReference type="Proteomes" id="UP000734854"/>
    </source>
</evidence>
<sequence>MGVKNLWDILESCKKILPLHHLQNKKLCVDLSCWLVQLQNSGRTPAGIKEKVYLKNLFHRLRALIALNCSLIIVADGAIPSMKLSTYRSRLGFHKVMQEDANSNATSSISICRNKGSEFSCMIKEAKFLGTTLGIPFLDGLEEAEAQCASLNMEYLCDGCFSSDSDIFLFGARTVYRDIFLGETGYVICYEMKDIEQKLGFGRNSLISLALLLGCDYSQGIHGFGPESACRIVKSLGDDSVLHQIISVALNMERRCQRGKKIRKNDSCNVNKENEHVVIENWQNVEADHQYVEVINAYLKPKCYPPDSEAVRRYRTSQLYAYLLHPVKVCIDIPFQRTQFQHLCEQYFGWSPDQTDHYILPKIAERDLRRFANLRSTSSGLGMPVSCPVSAIIKQRKVQGQEYYEVSWQRRDGLCNSIIPADLIISACPEKLAEFMGRKAEVKKETVRPRKSSKATANGLHEPAANARKPRKLNKDAISKINFQLQGLLLDIERESRALPEPVNCFLETNSENVIPELIDLCSPSPLPSSFKAAKSLKSTDLHVDII</sequence>
<evidence type="ECO:0000313" key="13">
    <source>
        <dbReference type="EMBL" id="KAG6475666.1"/>
    </source>
</evidence>
<evidence type="ECO:0000256" key="9">
    <source>
        <dbReference type="ARBA" id="ARBA00038112"/>
    </source>
</evidence>
<dbReference type="AlphaFoldDB" id="A0A8J5KB39"/>
<dbReference type="Proteomes" id="UP000734854">
    <property type="component" value="Unassembled WGS sequence"/>
</dbReference>
<evidence type="ECO:0000256" key="10">
    <source>
        <dbReference type="SAM" id="MobiDB-lite"/>
    </source>
</evidence>
<keyword evidence="6" id="KW-0378">Hydrolase</keyword>
<dbReference type="SMART" id="SM00485">
    <property type="entry name" value="XPGN"/>
    <property type="match status" value="1"/>
</dbReference>
<keyword evidence="4" id="KW-0255">Endonuclease</keyword>
<feature type="domain" description="XPG N-terminal" evidence="12">
    <location>
        <begin position="1"/>
        <end position="97"/>
    </location>
</feature>
<dbReference type="InterPro" id="IPR006086">
    <property type="entry name" value="XPG-I_dom"/>
</dbReference>
<evidence type="ECO:0000256" key="6">
    <source>
        <dbReference type="ARBA" id="ARBA00022801"/>
    </source>
</evidence>
<dbReference type="InterPro" id="IPR029060">
    <property type="entry name" value="PIN-like_dom_sf"/>
</dbReference>
<dbReference type="FunFam" id="1.10.150.20:FF:000030">
    <property type="entry name" value="Flap endonuclease GEN-like 1"/>
    <property type="match status" value="1"/>
</dbReference>
<dbReference type="Pfam" id="PF00867">
    <property type="entry name" value="XPG_I"/>
    <property type="match status" value="1"/>
</dbReference>
<dbReference type="InterPro" id="IPR057340">
    <property type="entry name" value="Chromo_SEND1"/>
</dbReference>
<accession>A0A8J5KB39</accession>
<evidence type="ECO:0000259" key="11">
    <source>
        <dbReference type="SMART" id="SM00484"/>
    </source>
</evidence>
<dbReference type="Gene3D" id="3.40.50.1010">
    <property type="entry name" value="5'-nuclease"/>
    <property type="match status" value="1"/>
</dbReference>
<evidence type="ECO:0000256" key="1">
    <source>
        <dbReference type="ARBA" id="ARBA00001946"/>
    </source>
</evidence>
<dbReference type="SUPFAM" id="SSF88723">
    <property type="entry name" value="PIN domain-like"/>
    <property type="match status" value="1"/>
</dbReference>
<gene>
    <name evidence="13" type="ORF">ZIOFF_064895</name>
</gene>
<dbReference type="GO" id="GO:0006281">
    <property type="term" value="P:DNA repair"/>
    <property type="evidence" value="ECO:0007669"/>
    <property type="project" value="UniProtKB-KW"/>
</dbReference>
<keyword evidence="5" id="KW-0227">DNA damage</keyword>
<keyword evidence="8" id="KW-0234">DNA repair</keyword>
<dbReference type="SUPFAM" id="SSF47807">
    <property type="entry name" value="5' to 3' exonuclease, C-terminal subdomain"/>
    <property type="match status" value="1"/>
</dbReference>
<evidence type="ECO:0000256" key="4">
    <source>
        <dbReference type="ARBA" id="ARBA00022759"/>
    </source>
</evidence>
<comment type="caution">
    <text evidence="13">The sequence shown here is derived from an EMBL/GenBank/DDBJ whole genome shotgun (WGS) entry which is preliminary data.</text>
</comment>
<dbReference type="GO" id="GO:0017108">
    <property type="term" value="F:5'-flap endonuclease activity"/>
    <property type="evidence" value="ECO:0007669"/>
    <property type="project" value="TreeGrafter"/>
</dbReference>
<name>A0A8J5KB39_ZINOF</name>
<proteinExistence type="inferred from homology"/>
<dbReference type="InterPro" id="IPR008918">
    <property type="entry name" value="HhH2"/>
</dbReference>
<protein>
    <recommendedName>
        <fullName evidence="15">Flap endonuclease GEN-like 2</fullName>
    </recommendedName>
</protein>
<keyword evidence="3" id="KW-0479">Metal-binding</keyword>
<feature type="domain" description="XPG-I" evidence="11">
    <location>
        <begin position="131"/>
        <end position="201"/>
    </location>
</feature>
<keyword evidence="14" id="KW-1185">Reference proteome</keyword>
<dbReference type="InterPro" id="IPR036279">
    <property type="entry name" value="5-3_exonuclease_C_sf"/>
</dbReference>
<evidence type="ECO:0000256" key="7">
    <source>
        <dbReference type="ARBA" id="ARBA00022842"/>
    </source>
</evidence>
<dbReference type="CDD" id="cd09869">
    <property type="entry name" value="PIN_GEN1"/>
    <property type="match status" value="1"/>
</dbReference>
<evidence type="ECO:0008006" key="15">
    <source>
        <dbReference type="Google" id="ProtNLM"/>
    </source>
</evidence>
<dbReference type="InterPro" id="IPR006084">
    <property type="entry name" value="XPG/Rad2"/>
</dbReference>
<dbReference type="SMART" id="SM00279">
    <property type="entry name" value="HhH2"/>
    <property type="match status" value="1"/>
</dbReference>
<dbReference type="InterPro" id="IPR006085">
    <property type="entry name" value="XPG_DNA_repair_N"/>
</dbReference>
<dbReference type="PANTHER" id="PTHR11081:SF54">
    <property type="entry name" value="SINGLE-STRAND DNA ENDONUCLEASE 1"/>
    <property type="match status" value="1"/>
</dbReference>
<reference evidence="13 14" key="1">
    <citation type="submission" date="2020-08" db="EMBL/GenBank/DDBJ databases">
        <title>Plant Genome Project.</title>
        <authorList>
            <person name="Zhang R.-G."/>
        </authorList>
    </citation>
    <scope>NUCLEOTIDE SEQUENCE [LARGE SCALE GENOMIC DNA]</scope>
    <source>
        <tissue evidence="13">Rhizome</tissue>
    </source>
</reference>
<feature type="region of interest" description="Disordered" evidence="10">
    <location>
        <begin position="446"/>
        <end position="471"/>
    </location>
</feature>
<dbReference type="EMBL" id="JACMSC010000018">
    <property type="protein sequence ID" value="KAG6475666.1"/>
    <property type="molecule type" value="Genomic_DNA"/>
</dbReference>
<organism evidence="13 14">
    <name type="scientific">Zingiber officinale</name>
    <name type="common">Ginger</name>
    <name type="synonym">Amomum zingiber</name>
    <dbReference type="NCBI Taxonomy" id="94328"/>
    <lineage>
        <taxon>Eukaryota</taxon>
        <taxon>Viridiplantae</taxon>
        <taxon>Streptophyta</taxon>
        <taxon>Embryophyta</taxon>
        <taxon>Tracheophyta</taxon>
        <taxon>Spermatophyta</taxon>
        <taxon>Magnoliopsida</taxon>
        <taxon>Liliopsida</taxon>
        <taxon>Zingiberales</taxon>
        <taxon>Zingiberaceae</taxon>
        <taxon>Zingiber</taxon>
    </lineage>
</organism>
<evidence type="ECO:0000259" key="12">
    <source>
        <dbReference type="SMART" id="SM00485"/>
    </source>
</evidence>
<dbReference type="SUPFAM" id="SSF54160">
    <property type="entry name" value="Chromo domain-like"/>
    <property type="match status" value="1"/>
</dbReference>
<dbReference type="PRINTS" id="PR00853">
    <property type="entry name" value="XPGRADSUPER"/>
</dbReference>
<evidence type="ECO:0000256" key="5">
    <source>
        <dbReference type="ARBA" id="ARBA00022763"/>
    </source>
</evidence>
<comment type="cofactor">
    <cofactor evidence="1">
        <name>Mg(2+)</name>
        <dbReference type="ChEBI" id="CHEBI:18420"/>
    </cofactor>
</comment>
<dbReference type="InterPro" id="IPR016197">
    <property type="entry name" value="Chromo-like_dom_sf"/>
</dbReference>
<evidence type="ECO:0000256" key="8">
    <source>
        <dbReference type="ARBA" id="ARBA00023204"/>
    </source>
</evidence>
<dbReference type="GO" id="GO:0046872">
    <property type="term" value="F:metal ion binding"/>
    <property type="evidence" value="ECO:0007669"/>
    <property type="project" value="UniProtKB-KW"/>
</dbReference>
<dbReference type="Gene3D" id="1.10.150.20">
    <property type="entry name" value="5' to 3' exonuclease, C-terminal subdomain"/>
    <property type="match status" value="1"/>
</dbReference>
<dbReference type="GO" id="GO:0003677">
    <property type="term" value="F:DNA binding"/>
    <property type="evidence" value="ECO:0007669"/>
    <property type="project" value="InterPro"/>
</dbReference>
<keyword evidence="2" id="KW-0540">Nuclease</keyword>
<dbReference type="SMART" id="SM00484">
    <property type="entry name" value="XPGI"/>
    <property type="match status" value="1"/>
</dbReference>
<evidence type="ECO:0000256" key="3">
    <source>
        <dbReference type="ARBA" id="ARBA00022723"/>
    </source>
</evidence>
<dbReference type="Pfam" id="PF00752">
    <property type="entry name" value="XPG_N"/>
    <property type="match status" value="1"/>
</dbReference>
<keyword evidence="7" id="KW-0460">Magnesium</keyword>
<dbReference type="Pfam" id="PF25386">
    <property type="entry name" value="Chromo_SEND1"/>
    <property type="match status" value="1"/>
</dbReference>
<comment type="similarity">
    <text evidence="9">Belongs to the XPG/RAD2 endonuclease family. GEN subfamily.</text>
</comment>
<dbReference type="PANTHER" id="PTHR11081">
    <property type="entry name" value="FLAP ENDONUCLEASE FAMILY MEMBER"/>
    <property type="match status" value="1"/>
</dbReference>
<evidence type="ECO:0000256" key="2">
    <source>
        <dbReference type="ARBA" id="ARBA00022722"/>
    </source>
</evidence>